<feature type="binding site" evidence="1">
    <location>
        <begin position="201"/>
        <end position="207"/>
    </location>
    <ligand>
        <name>ATP</name>
        <dbReference type="ChEBI" id="CHEBI:30616"/>
    </ligand>
</feature>
<dbReference type="AlphaFoldDB" id="A0A0Q0UA46"/>
<dbReference type="PANTHER" id="PTHR13504:SF35">
    <property type="entry name" value="PROTEIN ADENYLYLTRANSFERASE SOFIC"/>
    <property type="match status" value="1"/>
</dbReference>
<dbReference type="GO" id="GO:0005524">
    <property type="term" value="F:ATP binding"/>
    <property type="evidence" value="ECO:0007669"/>
    <property type="project" value="UniProtKB-KW"/>
</dbReference>
<feature type="binding site" evidence="3">
    <location>
        <begin position="200"/>
        <end position="207"/>
    </location>
    <ligand>
        <name>ATP</name>
        <dbReference type="ChEBI" id="CHEBI:30616"/>
    </ligand>
</feature>
<feature type="active site" evidence="2">
    <location>
        <position position="196"/>
    </location>
</feature>
<dbReference type="PIRSF" id="PIRSF038925">
    <property type="entry name" value="AMP-prot_trans"/>
    <property type="match status" value="1"/>
</dbReference>
<dbReference type="PATRIC" id="fig|1544416.3.peg.1430"/>
<keyword evidence="1" id="KW-0067">ATP-binding</keyword>
<feature type="binding site" evidence="3">
    <location>
        <begin position="238"/>
        <end position="239"/>
    </location>
    <ligand>
        <name>ATP</name>
        <dbReference type="ChEBI" id="CHEBI:30616"/>
    </ligand>
</feature>
<dbReference type="EC" id="2.7.7.-" evidence="5"/>
<dbReference type="Pfam" id="PF13784">
    <property type="entry name" value="Fic_N"/>
    <property type="match status" value="1"/>
</dbReference>
<feature type="binding site" evidence="1">
    <location>
        <position position="238"/>
    </location>
    <ligand>
        <name>ATP</name>
        <dbReference type="ChEBI" id="CHEBI:30616"/>
    </ligand>
</feature>
<keyword evidence="5" id="KW-0548">Nucleotidyltransferase</keyword>
<dbReference type="Pfam" id="PF02661">
    <property type="entry name" value="Fic"/>
    <property type="match status" value="1"/>
</dbReference>
<evidence type="ECO:0000256" key="1">
    <source>
        <dbReference type="PIRSR" id="PIRSR038925-1"/>
    </source>
</evidence>
<name>A0A0Q0UA46_9CORY</name>
<dbReference type="STRING" id="1544416.Cocul_01425"/>
<dbReference type="SUPFAM" id="SSF140931">
    <property type="entry name" value="Fic-like"/>
    <property type="match status" value="1"/>
</dbReference>
<feature type="binding site" evidence="1">
    <location>
        <position position="70"/>
    </location>
    <ligand>
        <name>ATP</name>
        <dbReference type="ChEBI" id="CHEBI:30616"/>
    </ligand>
</feature>
<dbReference type="InterPro" id="IPR025758">
    <property type="entry name" value="Fic/DOC_N"/>
</dbReference>
<evidence type="ECO:0000313" key="5">
    <source>
        <dbReference type="EMBL" id="KQB84617.1"/>
    </source>
</evidence>
<dbReference type="InterPro" id="IPR040198">
    <property type="entry name" value="Fido_containing"/>
</dbReference>
<evidence type="ECO:0000256" key="2">
    <source>
        <dbReference type="PIRSR" id="PIRSR640198-1"/>
    </source>
</evidence>
<keyword evidence="6" id="KW-1185">Reference proteome</keyword>
<evidence type="ECO:0000256" key="3">
    <source>
        <dbReference type="PIRSR" id="PIRSR640198-2"/>
    </source>
</evidence>
<dbReference type="Pfam" id="PF21248">
    <property type="entry name" value="SoFic-like_C"/>
    <property type="match status" value="1"/>
</dbReference>
<reference evidence="5 6" key="1">
    <citation type="submission" date="2015-10" db="EMBL/GenBank/DDBJ databases">
        <title>Corynebacteirum lowii and Corynebacterium oculi species nova, derived from human clinical disease and and emended description of Corynebacterium mastiditis.</title>
        <authorList>
            <person name="Bernard K."/>
            <person name="Pacheco A.L."/>
            <person name="Mcdougall C."/>
            <person name="Burtx T."/>
            <person name="Weibe D."/>
            <person name="Tyler S."/>
            <person name="Olson A.B."/>
            <person name="Cnockaert M."/>
            <person name="Eguchi H."/>
            <person name="Kuwahara T."/>
            <person name="Nakayama-Imaohji H."/>
            <person name="Boudewijins M."/>
            <person name="Van Hoecke F."/>
            <person name="Bernier A.-M."/>
            <person name="Vandamme P."/>
        </authorList>
    </citation>
    <scope>NUCLEOTIDE SEQUENCE [LARGE SCALE GENOMIC DNA]</scope>
    <source>
        <strain evidence="5 6">NML 130210</strain>
    </source>
</reference>
<dbReference type="Gene3D" id="1.10.3290.10">
    <property type="entry name" value="Fido-like domain"/>
    <property type="match status" value="1"/>
</dbReference>
<protein>
    <submittedName>
        <fullName evidence="5">Adenosine monophosphate-protein transferase SoFic</fullName>
        <ecNumber evidence="5">2.7.7.-</ecNumber>
    </submittedName>
</protein>
<dbReference type="RefSeq" id="WP_245622127.1">
    <property type="nucleotide sequence ID" value="NZ_LKST01000002.1"/>
</dbReference>
<dbReference type="EMBL" id="LKST01000002">
    <property type="protein sequence ID" value="KQB84617.1"/>
    <property type="molecule type" value="Genomic_DNA"/>
</dbReference>
<evidence type="ECO:0000259" key="4">
    <source>
        <dbReference type="PROSITE" id="PS51459"/>
    </source>
</evidence>
<dbReference type="PANTHER" id="PTHR13504">
    <property type="entry name" value="FIDO DOMAIN-CONTAINING PROTEIN DDB_G0283145"/>
    <property type="match status" value="1"/>
</dbReference>
<proteinExistence type="predicted"/>
<dbReference type="InterPro" id="IPR036597">
    <property type="entry name" value="Fido-like_dom_sf"/>
</dbReference>
<dbReference type="PROSITE" id="PS51459">
    <property type="entry name" value="FIDO"/>
    <property type="match status" value="1"/>
</dbReference>
<dbReference type="InterPro" id="IPR048770">
    <property type="entry name" value="SoFic-like_C"/>
</dbReference>
<keyword evidence="5" id="KW-0808">Transferase</keyword>
<dbReference type="InterPro" id="IPR026287">
    <property type="entry name" value="SoFic-like"/>
</dbReference>
<evidence type="ECO:0000313" key="6">
    <source>
        <dbReference type="Proteomes" id="UP000050517"/>
    </source>
</evidence>
<organism evidence="5 6">
    <name type="scientific">Corynebacterium oculi</name>
    <dbReference type="NCBI Taxonomy" id="1544416"/>
    <lineage>
        <taxon>Bacteria</taxon>
        <taxon>Bacillati</taxon>
        <taxon>Actinomycetota</taxon>
        <taxon>Actinomycetes</taxon>
        <taxon>Mycobacteriales</taxon>
        <taxon>Corynebacteriaceae</taxon>
        <taxon>Corynebacterium</taxon>
    </lineage>
</organism>
<keyword evidence="1" id="KW-0547">Nucleotide-binding</keyword>
<dbReference type="GO" id="GO:0016779">
    <property type="term" value="F:nucleotidyltransferase activity"/>
    <property type="evidence" value="ECO:0007669"/>
    <property type="project" value="UniProtKB-KW"/>
</dbReference>
<feature type="domain" description="Fido" evidence="4">
    <location>
        <begin position="116"/>
        <end position="260"/>
    </location>
</feature>
<dbReference type="InterPro" id="IPR003812">
    <property type="entry name" value="Fido"/>
</dbReference>
<gene>
    <name evidence="5" type="ORF">Cocul_01425</name>
</gene>
<feature type="binding site" evidence="1">
    <location>
        <position position="196"/>
    </location>
    <ligand>
        <name>ATP</name>
        <dbReference type="ChEBI" id="CHEBI:30616"/>
    </ligand>
</feature>
<accession>A0A0Q0UA46</accession>
<dbReference type="Proteomes" id="UP000050517">
    <property type="component" value="Unassembled WGS sequence"/>
</dbReference>
<comment type="caution">
    <text evidence="5">The sequence shown here is derived from an EMBL/GenBank/DDBJ whole genome shotgun (WGS) entry which is preliminary data.</text>
</comment>
<sequence>MAFLYTSIPYNDLPPLPPEQSLETVAVLKAVIDARSQLASLDKACELIPNPQIITTTIPLREAQASSKIENIVTTTDELFRAAWSVEVAPTPETKEALRYTSALFRGVERLRERLVSVKLAADICSTLQGVEMGVRATPGTYIGNPSSGEHVYTPPEGKHVIEGHLSAWERFLYSDHGLDPLVLMAVTHYQFEAIHPFHDGNGRTGRILNILMLMQEGVLRLPVLYLSGYIVRNKTEYYRRLRRVTTHQEWEPWLLYMVRGVEAAAREAAALIDELRDIQTTMAHRMREAGRVAAPEKLAEILMRNPYARISDVVSAGLAQRQTASVWLARVAELGLLDEVKVGREKIFINRLALSALNSDATV</sequence>